<gene>
    <name evidence="1" type="ORF">BDY19DRAFT_973975</name>
</gene>
<comment type="caution">
    <text evidence="1">The sequence shown here is derived from an EMBL/GenBank/DDBJ whole genome shotgun (WGS) entry which is preliminary data.</text>
</comment>
<protein>
    <submittedName>
        <fullName evidence="1">Uncharacterized protein</fullName>
    </submittedName>
</protein>
<accession>A0ACB8TQ26</accession>
<name>A0ACB8TQ26_9APHY</name>
<organism evidence="1 2">
    <name type="scientific">Irpex rosettiformis</name>
    <dbReference type="NCBI Taxonomy" id="378272"/>
    <lineage>
        <taxon>Eukaryota</taxon>
        <taxon>Fungi</taxon>
        <taxon>Dikarya</taxon>
        <taxon>Basidiomycota</taxon>
        <taxon>Agaricomycotina</taxon>
        <taxon>Agaricomycetes</taxon>
        <taxon>Polyporales</taxon>
        <taxon>Irpicaceae</taxon>
        <taxon>Irpex</taxon>
    </lineage>
</organism>
<evidence type="ECO:0000313" key="1">
    <source>
        <dbReference type="EMBL" id="KAI0084127.1"/>
    </source>
</evidence>
<sequence length="942" mass="103643">MWTLTGAFDGLISGETNFEKVKLAKPGKEYIVGRKDCPLIVNDRKVSRKHQVLIVGKYSAQDVENPDVVPSLDLYNIAVNRWVERDGQKLIINAGASMSLQSGDKVEVLHDVPISVKWEKIVCYCPLSRESTIPSMEECAKLGINITWKLHYSVTHHITSELTLDPAVAVSLLSLTKFVTPDWLQTIVTRGSSSDPSLSLEHEFILPSISQHRPALSSSLPSGLQSYRSWEPNEARVNLFKLFRFVFVGERGREVAEEYIELVRRGGASYSCCAVQGGQKALHNALAKGKEMGSELVLVANIDAMVAAIGQDEWQDLVKEAAQFELTFIGHIKLVEAVAHIDLSYVRCHMLIGKEIAGTESGRSGLLDSQPSSSSAVDQQEVVRKETEAPPPPRRKLVRRAGSRAPSMPPPEVPQSMVSCSSVPSAILNGEASAAPRRRLVRRTGITKPTIVGVDDPSIIEDPPINFSNRTPVDLPPATQSRPNRLKRRTDVTQPQESQLFAAIDASLTVVEPPHKKYKALFEESDPDRIIYSSAQSNGSIMQAETSYFQASIQPPTPSAPPLAAVAEEGEESFNPSVVSGQPTSTEMSQLLRRAPMGTNGDAEMEDAGQPYIVTDAGSSGSHTASTDSQVPPQPPSSRPFTSTLVNVNKERKTGSAPNKPDRDEAFLKAVASTKRGKRHEDDFDREFNDLRISKPDLERERVQEDWSVLNDFGDDSGLRGNFMVVVEMDVFRKDDSARDVMRTAGGRADWEGRANFKKFKKKVIGERQNPVELIVEGEDGGLSQEPLKVTLSQSKPQSQVYHPERHRTESPRKKTGLVVDSDEEMPTPKRPGRKPPSTQSQHVPKVRARIAKKAQGSSYSQKKANPLFLKSDEDEVAAEEECVDPLVDGDSDLEATLTTTGRRTQPTRMNAKKRSAPALIVDDSDDGATFQGFGARKKARR</sequence>
<keyword evidence="2" id="KW-1185">Reference proteome</keyword>
<reference evidence="1" key="1">
    <citation type="journal article" date="2021" name="Environ. Microbiol.">
        <title>Gene family expansions and transcriptome signatures uncover fungal adaptations to wood decay.</title>
        <authorList>
            <person name="Hage H."/>
            <person name="Miyauchi S."/>
            <person name="Viragh M."/>
            <person name="Drula E."/>
            <person name="Min B."/>
            <person name="Chaduli D."/>
            <person name="Navarro D."/>
            <person name="Favel A."/>
            <person name="Norest M."/>
            <person name="Lesage-Meessen L."/>
            <person name="Balint B."/>
            <person name="Merenyi Z."/>
            <person name="de Eugenio L."/>
            <person name="Morin E."/>
            <person name="Martinez A.T."/>
            <person name="Baldrian P."/>
            <person name="Stursova M."/>
            <person name="Martinez M.J."/>
            <person name="Novotny C."/>
            <person name="Magnuson J.K."/>
            <person name="Spatafora J.W."/>
            <person name="Maurice S."/>
            <person name="Pangilinan J."/>
            <person name="Andreopoulos W."/>
            <person name="LaButti K."/>
            <person name="Hundley H."/>
            <person name="Na H."/>
            <person name="Kuo A."/>
            <person name="Barry K."/>
            <person name="Lipzen A."/>
            <person name="Henrissat B."/>
            <person name="Riley R."/>
            <person name="Ahrendt S."/>
            <person name="Nagy L.G."/>
            <person name="Grigoriev I.V."/>
            <person name="Martin F."/>
            <person name="Rosso M.N."/>
        </authorList>
    </citation>
    <scope>NUCLEOTIDE SEQUENCE</scope>
    <source>
        <strain evidence="1">CBS 384.51</strain>
    </source>
</reference>
<dbReference type="EMBL" id="MU274947">
    <property type="protein sequence ID" value="KAI0084127.1"/>
    <property type="molecule type" value="Genomic_DNA"/>
</dbReference>
<dbReference type="Proteomes" id="UP001055072">
    <property type="component" value="Unassembled WGS sequence"/>
</dbReference>
<proteinExistence type="predicted"/>
<evidence type="ECO:0000313" key="2">
    <source>
        <dbReference type="Proteomes" id="UP001055072"/>
    </source>
</evidence>